<proteinExistence type="inferred from homology"/>
<dbReference type="Pfam" id="PF00043">
    <property type="entry name" value="GST_C"/>
    <property type="match status" value="1"/>
</dbReference>
<dbReference type="InterPro" id="IPR036249">
    <property type="entry name" value="Thioredoxin-like_sf"/>
</dbReference>
<dbReference type="OrthoDB" id="9781431at2"/>
<dbReference type="RefSeq" id="WP_077277996.1">
    <property type="nucleotide sequence ID" value="NZ_MVBK01000027.1"/>
</dbReference>
<sequence>MALIAARRSVMTLFSAPLCVQSHRVRIVLAEKDITVDVINIDPDDKPEDLSDLNPYNSVPTLVDRDLALYGPQVITEYLDERFPHPPLMPVDPVSRAAARLALYRIERDWYSVAEEAEANGFKLPAKSRKILLESLVASADIFALKPYFLSDEFSLVDCAILPILWRLPAYGIAPNSVPKPVAAYAKRLFARPSFKHSLTDAERELRP</sequence>
<dbReference type="Pfam" id="PF13417">
    <property type="entry name" value="GST_N_3"/>
    <property type="match status" value="1"/>
</dbReference>
<dbReference type="InterPro" id="IPR004045">
    <property type="entry name" value="Glutathione_S-Trfase_N"/>
</dbReference>
<protein>
    <submittedName>
        <fullName evidence="4">Stringent starvation protein A</fullName>
    </submittedName>
</protein>
<keyword evidence="5" id="KW-1185">Reference proteome</keyword>
<evidence type="ECO:0000313" key="5">
    <source>
        <dbReference type="Proteomes" id="UP000189462"/>
    </source>
</evidence>
<dbReference type="InterPro" id="IPR004046">
    <property type="entry name" value="GST_C"/>
</dbReference>
<dbReference type="PANTHER" id="PTHR43968:SF6">
    <property type="entry name" value="GLUTATHIONE S-TRANSFERASE OMEGA"/>
    <property type="match status" value="1"/>
</dbReference>
<reference evidence="4 5" key="1">
    <citation type="submission" date="2017-02" db="EMBL/GenBank/DDBJ databases">
        <title>Genomic diversity within the haloalkaliphilic genus Thioalkalivibrio.</title>
        <authorList>
            <person name="Ahn A.-C."/>
            <person name="Meier-Kolthoff J."/>
            <person name="Overmars L."/>
            <person name="Richter M."/>
            <person name="Woyke T."/>
            <person name="Sorokin D.Y."/>
            <person name="Muyzer G."/>
        </authorList>
    </citation>
    <scope>NUCLEOTIDE SEQUENCE [LARGE SCALE GENOMIC DNA]</scope>
    <source>
        <strain evidence="4 5">ALJD</strain>
    </source>
</reference>
<dbReference type="InterPro" id="IPR036282">
    <property type="entry name" value="Glutathione-S-Trfase_C_sf"/>
</dbReference>
<accession>A0A1V3NN83</accession>
<dbReference type="SFLD" id="SFLDG00358">
    <property type="entry name" value="Main_(cytGST)"/>
    <property type="match status" value="1"/>
</dbReference>
<comment type="similarity">
    <text evidence="1">Belongs to the GST superfamily. HSP26 family.</text>
</comment>
<dbReference type="GO" id="GO:0005737">
    <property type="term" value="C:cytoplasm"/>
    <property type="evidence" value="ECO:0007669"/>
    <property type="project" value="TreeGrafter"/>
</dbReference>
<dbReference type="SFLD" id="SFLDS00019">
    <property type="entry name" value="Glutathione_Transferase_(cytos"/>
    <property type="match status" value="1"/>
</dbReference>
<dbReference type="Gene3D" id="1.20.1050.10">
    <property type="match status" value="1"/>
</dbReference>
<feature type="domain" description="GST C-terminal" evidence="3">
    <location>
        <begin position="92"/>
        <end position="208"/>
    </location>
</feature>
<dbReference type="PANTHER" id="PTHR43968">
    <property type="match status" value="1"/>
</dbReference>
<evidence type="ECO:0000259" key="3">
    <source>
        <dbReference type="PROSITE" id="PS50405"/>
    </source>
</evidence>
<dbReference type="InterPro" id="IPR050983">
    <property type="entry name" value="GST_Omega/HSP26"/>
</dbReference>
<dbReference type="InterPro" id="IPR010987">
    <property type="entry name" value="Glutathione-S-Trfase_C-like"/>
</dbReference>
<dbReference type="CDD" id="cd03059">
    <property type="entry name" value="GST_N_SspA"/>
    <property type="match status" value="1"/>
</dbReference>
<dbReference type="STRING" id="108003.B1C78_04765"/>
<evidence type="ECO:0000313" key="4">
    <source>
        <dbReference type="EMBL" id="OOG26474.1"/>
    </source>
</evidence>
<dbReference type="SUPFAM" id="SSF52833">
    <property type="entry name" value="Thioredoxin-like"/>
    <property type="match status" value="1"/>
</dbReference>
<dbReference type="Gene3D" id="3.40.30.10">
    <property type="entry name" value="Glutaredoxin"/>
    <property type="match status" value="1"/>
</dbReference>
<dbReference type="InterPro" id="IPR034341">
    <property type="entry name" value="SspA_N"/>
</dbReference>
<dbReference type="SUPFAM" id="SSF47616">
    <property type="entry name" value="GST C-terminal domain-like"/>
    <property type="match status" value="1"/>
</dbReference>
<dbReference type="AlphaFoldDB" id="A0A1V3NN83"/>
<dbReference type="PROSITE" id="PS50404">
    <property type="entry name" value="GST_NTER"/>
    <property type="match status" value="1"/>
</dbReference>
<evidence type="ECO:0000259" key="2">
    <source>
        <dbReference type="PROSITE" id="PS50404"/>
    </source>
</evidence>
<evidence type="ECO:0000256" key="1">
    <source>
        <dbReference type="ARBA" id="ARBA00009929"/>
    </source>
</evidence>
<feature type="domain" description="GST N-terminal" evidence="2">
    <location>
        <begin position="9"/>
        <end position="87"/>
    </location>
</feature>
<comment type="caution">
    <text evidence="4">The sequence shown here is derived from an EMBL/GenBank/DDBJ whole genome shotgun (WGS) entry which is preliminary data.</text>
</comment>
<organism evidence="4 5">
    <name type="scientific">Thioalkalivibrio denitrificans</name>
    <dbReference type="NCBI Taxonomy" id="108003"/>
    <lineage>
        <taxon>Bacteria</taxon>
        <taxon>Pseudomonadati</taxon>
        <taxon>Pseudomonadota</taxon>
        <taxon>Gammaproteobacteria</taxon>
        <taxon>Chromatiales</taxon>
        <taxon>Ectothiorhodospiraceae</taxon>
        <taxon>Thioalkalivibrio</taxon>
    </lineage>
</organism>
<name>A0A1V3NN83_9GAMM</name>
<dbReference type="PROSITE" id="PS50405">
    <property type="entry name" value="GST_CTER"/>
    <property type="match status" value="1"/>
</dbReference>
<dbReference type="InterPro" id="IPR040079">
    <property type="entry name" value="Glutathione_S-Trfase"/>
</dbReference>
<dbReference type="EMBL" id="MVBK01000027">
    <property type="protein sequence ID" value="OOG26474.1"/>
    <property type="molecule type" value="Genomic_DNA"/>
</dbReference>
<gene>
    <name evidence="4" type="ORF">B1C78_04765</name>
</gene>
<dbReference type="Proteomes" id="UP000189462">
    <property type="component" value="Unassembled WGS sequence"/>
</dbReference>